<evidence type="ECO:0000256" key="1">
    <source>
        <dbReference type="SAM" id="Phobius"/>
    </source>
</evidence>
<keyword evidence="1" id="KW-0472">Membrane</keyword>
<keyword evidence="1" id="KW-0812">Transmembrane</keyword>
<keyword evidence="4" id="KW-1185">Reference proteome</keyword>
<sequence length="163" mass="18366">MDEKLIRHASRQSMITDYYDLCLTFDLELALIWRSAWNRVKVLYIISRYLPLAIGAMLIAYRLSQAQCRIVSLELSSLLLDLGLGSAQAILALRTWAVWGKSRPLAIILIMSLSISWGVGTVCISIFVFSIKSTSLHICSNPNPFKLTYSVMLSLISIRAYAY</sequence>
<accession>A0A409WUQ1</accession>
<dbReference type="Pfam" id="PF20151">
    <property type="entry name" value="DUF6533"/>
    <property type="match status" value="1"/>
</dbReference>
<dbReference type="AlphaFoldDB" id="A0A409WUQ1"/>
<feature type="transmembrane region" description="Helical" evidence="1">
    <location>
        <begin position="105"/>
        <end position="131"/>
    </location>
</feature>
<protein>
    <recommendedName>
        <fullName evidence="2">DUF6533 domain-containing protein</fullName>
    </recommendedName>
</protein>
<dbReference type="InterPro" id="IPR045340">
    <property type="entry name" value="DUF6533"/>
</dbReference>
<proteinExistence type="predicted"/>
<dbReference type="Proteomes" id="UP000284706">
    <property type="component" value="Unassembled WGS sequence"/>
</dbReference>
<dbReference type="OrthoDB" id="2958007at2759"/>
<feature type="transmembrane region" description="Helical" evidence="1">
    <location>
        <begin position="75"/>
        <end position="93"/>
    </location>
</feature>
<comment type="caution">
    <text evidence="3">The sequence shown here is derived from an EMBL/GenBank/DDBJ whole genome shotgun (WGS) entry which is preliminary data.</text>
</comment>
<feature type="transmembrane region" description="Helical" evidence="1">
    <location>
        <begin position="42"/>
        <end position="63"/>
    </location>
</feature>
<evidence type="ECO:0000313" key="4">
    <source>
        <dbReference type="Proteomes" id="UP000284706"/>
    </source>
</evidence>
<organism evidence="3 4">
    <name type="scientific">Gymnopilus dilepis</name>
    <dbReference type="NCBI Taxonomy" id="231916"/>
    <lineage>
        <taxon>Eukaryota</taxon>
        <taxon>Fungi</taxon>
        <taxon>Dikarya</taxon>
        <taxon>Basidiomycota</taxon>
        <taxon>Agaricomycotina</taxon>
        <taxon>Agaricomycetes</taxon>
        <taxon>Agaricomycetidae</taxon>
        <taxon>Agaricales</taxon>
        <taxon>Agaricineae</taxon>
        <taxon>Hymenogastraceae</taxon>
        <taxon>Gymnopilus</taxon>
    </lineage>
</organism>
<evidence type="ECO:0000259" key="2">
    <source>
        <dbReference type="Pfam" id="PF20151"/>
    </source>
</evidence>
<reference evidence="3 4" key="1">
    <citation type="journal article" date="2018" name="Evol. Lett.">
        <title>Horizontal gene cluster transfer increased hallucinogenic mushroom diversity.</title>
        <authorList>
            <person name="Reynolds H.T."/>
            <person name="Vijayakumar V."/>
            <person name="Gluck-Thaler E."/>
            <person name="Korotkin H.B."/>
            <person name="Matheny P.B."/>
            <person name="Slot J.C."/>
        </authorList>
    </citation>
    <scope>NUCLEOTIDE SEQUENCE [LARGE SCALE GENOMIC DNA]</scope>
    <source>
        <strain evidence="3 4">SRW20</strain>
    </source>
</reference>
<feature type="non-terminal residue" evidence="3">
    <location>
        <position position="163"/>
    </location>
</feature>
<evidence type="ECO:0000313" key="3">
    <source>
        <dbReference type="EMBL" id="PPQ82255.1"/>
    </source>
</evidence>
<name>A0A409WUQ1_9AGAR</name>
<keyword evidence="1" id="KW-1133">Transmembrane helix</keyword>
<dbReference type="InParanoid" id="A0A409WUQ1"/>
<dbReference type="EMBL" id="NHYE01004769">
    <property type="protein sequence ID" value="PPQ82255.1"/>
    <property type="molecule type" value="Genomic_DNA"/>
</dbReference>
<feature type="domain" description="DUF6533" evidence="2">
    <location>
        <begin position="18"/>
        <end position="53"/>
    </location>
</feature>
<gene>
    <name evidence="3" type="ORF">CVT26_009972</name>
</gene>